<dbReference type="AlphaFoldDB" id="A0A1E3KBI8"/>
<dbReference type="Proteomes" id="UP000095149">
    <property type="component" value="Unassembled WGS sequence"/>
</dbReference>
<feature type="region of interest" description="Disordered" evidence="1">
    <location>
        <begin position="312"/>
        <end position="564"/>
    </location>
</feature>
<feature type="compositionally biased region" description="Basic and acidic residues" evidence="1">
    <location>
        <begin position="384"/>
        <end position="396"/>
    </location>
</feature>
<evidence type="ECO:0000256" key="1">
    <source>
        <dbReference type="SAM" id="MobiDB-lite"/>
    </source>
</evidence>
<feature type="region of interest" description="Disordered" evidence="1">
    <location>
        <begin position="189"/>
        <end position="221"/>
    </location>
</feature>
<feature type="compositionally biased region" description="Low complexity" evidence="1">
    <location>
        <begin position="553"/>
        <end position="562"/>
    </location>
</feature>
<dbReference type="OrthoDB" id="3003917at2759"/>
<evidence type="ECO:0008006" key="3">
    <source>
        <dbReference type="Google" id="ProtNLM"/>
    </source>
</evidence>
<dbReference type="Gene3D" id="1.20.58.2130">
    <property type="match status" value="1"/>
</dbReference>
<feature type="region of interest" description="Disordered" evidence="1">
    <location>
        <begin position="662"/>
        <end position="693"/>
    </location>
</feature>
<name>A0A1E3KBI8_9TREE</name>
<evidence type="ECO:0000313" key="2">
    <source>
        <dbReference type="EMBL" id="ODO10421.1"/>
    </source>
</evidence>
<protein>
    <recommendedName>
        <fullName evidence="3">DNA replication regulator Sld3 C-terminal domain-containing protein</fullName>
    </recommendedName>
</protein>
<comment type="caution">
    <text evidence="2">The sequence shown here is derived from an EMBL/GenBank/DDBJ whole genome shotgun (WGS) entry which is preliminary data.</text>
</comment>
<feature type="region of interest" description="Disordered" evidence="1">
    <location>
        <begin position="577"/>
        <end position="616"/>
    </location>
</feature>
<accession>A0A1E3KBI8</accession>
<organism evidence="2">
    <name type="scientific">Cryptococcus amylolentus CBS 6273</name>
    <dbReference type="NCBI Taxonomy" id="1296118"/>
    <lineage>
        <taxon>Eukaryota</taxon>
        <taxon>Fungi</taxon>
        <taxon>Dikarya</taxon>
        <taxon>Basidiomycota</taxon>
        <taxon>Agaricomycotina</taxon>
        <taxon>Tremellomycetes</taxon>
        <taxon>Tremellales</taxon>
        <taxon>Cryptococcaceae</taxon>
        <taxon>Cryptococcus</taxon>
    </lineage>
</organism>
<dbReference type="EMBL" id="MEKH01000002">
    <property type="protein sequence ID" value="ODO10421.1"/>
    <property type="molecule type" value="Genomic_DNA"/>
</dbReference>
<gene>
    <name evidence="2" type="ORF">I350_01016</name>
</gene>
<feature type="compositionally biased region" description="Polar residues" evidence="1">
    <location>
        <begin position="211"/>
        <end position="221"/>
    </location>
</feature>
<feature type="compositionally biased region" description="Low complexity" evidence="1">
    <location>
        <begin position="430"/>
        <end position="446"/>
    </location>
</feature>
<reference evidence="2" key="1">
    <citation type="submission" date="2016-06" db="EMBL/GenBank/DDBJ databases">
        <title>Evolution of pathogenesis and genome organization in the Tremellales.</title>
        <authorList>
            <person name="Cuomo C."/>
            <person name="Litvintseva A."/>
            <person name="Heitman J."/>
            <person name="Chen Y."/>
            <person name="Sun S."/>
            <person name="Springer D."/>
            <person name="Dromer F."/>
            <person name="Young S."/>
            <person name="Zeng Q."/>
            <person name="Chapman S."/>
            <person name="Gujja S."/>
            <person name="Saif S."/>
            <person name="Birren B."/>
        </authorList>
    </citation>
    <scope>NUCLEOTIDE SEQUENCE [LARGE SCALE GENOMIC DNA]</scope>
    <source>
        <strain evidence="2">CBS 6273</strain>
    </source>
</reference>
<feature type="compositionally biased region" description="Low complexity" evidence="1">
    <location>
        <begin position="351"/>
        <end position="375"/>
    </location>
</feature>
<proteinExistence type="predicted"/>
<sequence length="693" mass="74632">MTLITPLPYPFDLSCPLPKSTKPINAPHWPFPVAGPSTYPQEPVDLFLRRRYLETLFLPDGLAPLHAFAQDIVRIPPPAIADALSPLMISLPSIESRHRNTRLPEISTSTSADQTRKDLTVEELAVIRAGMALRLECRAIADSGEMPAQKTVADQLEKREYVMSTFTSIELTTIRTLIQLIMLLSYTQHTPRPSSPPLVEGKPKKRKRSRTSNVSPTSSPDTARDLLLDRISIWQALSGLDLDLDLDNLTGMPGNASAGGAKSGKGKEKEENGLEMMLRAFWDDVLVPFYLKSHPAILQSYHEKTFGTPAPATLFPPKTSSAEVASGGGAKSRKPKLTRALGSADGQVYPSSTSTSTSTSTSLSRARSFSRAPSALLPPAPVQDTERGRPEKRERQPAAGSGSRAPSRTGLEVSVGSERSFVRTFSRTESQSQSQNQSQSQGQGQFRRSRSVSIDPSVPLPVASSSTIGGVGKKPLARTASGKGKEMMNIQGRQVGLRRAGSKKLAPSAPPGAASAPGADSQGRESQSQLGQRGLMGRKTSSSSNPFRPKHFSSSTSSSSLSFAAQQEADTLIMATPSKPKHQSQSFTWHPTPIQEEPASSDRERDRDRDGQRSVRKEFVAETPVVGGGRMRGEWAYGSLGDGVFEEEASGEGLGELMVMTDEEDMGEGTVEGTGEVGGERGRAMFVPETPVK</sequence>
<feature type="compositionally biased region" description="Basic and acidic residues" evidence="1">
    <location>
        <begin position="600"/>
        <end position="616"/>
    </location>
</feature>